<dbReference type="Gene3D" id="2.30.29.30">
    <property type="entry name" value="Pleckstrin-homology domain (PH domain)/Phosphotyrosine-binding domain (PTB)"/>
    <property type="match status" value="1"/>
</dbReference>
<dbReference type="GO" id="GO:0005925">
    <property type="term" value="C:focal adhesion"/>
    <property type="evidence" value="ECO:0007669"/>
    <property type="project" value="UniProtKB-SubCell"/>
</dbReference>
<proteinExistence type="predicted"/>
<dbReference type="PANTHER" id="PTHR12552:SF4">
    <property type="entry name" value="RHO GTPASE-ACTIVATING PROTEIN 26"/>
    <property type="match status" value="1"/>
</dbReference>
<evidence type="ECO:0000256" key="6">
    <source>
        <dbReference type="ARBA" id="ARBA00022468"/>
    </source>
</evidence>
<dbReference type="Gene3D" id="2.30.30.40">
    <property type="entry name" value="SH3 Domains"/>
    <property type="match status" value="1"/>
</dbReference>
<keyword evidence="7" id="KW-0963">Cytoplasm</keyword>
<comment type="subcellular location">
    <subcellularLocation>
        <location evidence="2">Cell junction</location>
        <location evidence="2">Focal adhesion</location>
    </subcellularLocation>
    <subcellularLocation>
        <location evidence="1">Cytoplasm</location>
        <location evidence="1">Cytoskeleton</location>
    </subcellularLocation>
    <subcellularLocation>
        <location evidence="3">Endosome membrane</location>
    </subcellularLocation>
</comment>
<dbReference type="InterPro" id="IPR047225">
    <property type="entry name" value="PH_GRAF"/>
</dbReference>
<evidence type="ECO:0000256" key="4">
    <source>
        <dbReference type="ARBA" id="ARBA00020525"/>
    </source>
</evidence>
<dbReference type="GO" id="GO:0005829">
    <property type="term" value="C:cytosol"/>
    <property type="evidence" value="ECO:0007669"/>
    <property type="project" value="UniProtKB-ARBA"/>
</dbReference>
<reference evidence="17" key="1">
    <citation type="submission" date="2025-08" db="UniProtKB">
        <authorList>
            <consortium name="Ensembl"/>
        </authorList>
    </citation>
    <scope>IDENTIFICATION</scope>
</reference>
<dbReference type="PANTHER" id="PTHR12552">
    <property type="entry name" value="OLIGOPHRENIN 1"/>
    <property type="match status" value="1"/>
</dbReference>
<dbReference type="FunFam" id="2.30.29.30:FF:000116">
    <property type="entry name" value="Rho GTPase activating protein 26"/>
    <property type="match status" value="1"/>
</dbReference>
<dbReference type="InterPro" id="IPR027267">
    <property type="entry name" value="AH/BAR_dom_sf"/>
</dbReference>
<dbReference type="SUPFAM" id="SSF50044">
    <property type="entry name" value="SH3-domain"/>
    <property type="match status" value="1"/>
</dbReference>
<keyword evidence="11" id="KW-0206">Cytoskeleton</keyword>
<dbReference type="Pfam" id="PF16746">
    <property type="entry name" value="BAR_3"/>
    <property type="match status" value="1"/>
</dbReference>
<sequence>MGLPALEFSDCYVDSPQFRERLKSHELELEKTNKFIKELIKDGKALIQALKNLSTAKRKFAESLNEFKFQCIGDAETDDEICIGKIITLFLLNIENANDVLISPLERFRKEQIGAAKEAKKKYDKETEKYCTVLEKHLSLSAKKKEAHLHEADNQVDIVRQHFYEVSLEYVFKVQEVQERKMFEFVEPLLAFLQGLFTYYHHGYELAKDFNHFKTDLTISIQNTRNRFESTRSEVECLMKKMKENPHEHKSISPNTMEGYLFVQEKRSFVSTWVKYYCIYHREPKRMTMMLFDQKSGAKNGDEESFTLKSCTRRKTDSIEKRFCFDIEAVDRPGVITMQALSEEDRRLWMEAMDGREPDAQQTDFNRVYLAQLDVIGFNVVKKFIYAIETRGIDEQGLYRIVGVSSRVQKLLSLAMDPKTCADVELDSTEWEIKTITSAIKHYLRYQSQKEMCFSFATAHSLASSFSVFLELDNPEARVAEIHSIVHRLPEKNRQMLELLMKHLAKVASHHQQNLMTVANLGVVFGPTLLRPQEETVAAIMDIKFQNIVIEILIENHERVYSLNFLPSYLLLRSMTAEVLILTGVPYDSVLEPFPISPSHPPLRKARALYACKAEHDSELSFIAGTIFENVHPSREPGWLEGTLDGKTGLIPENYVEFV</sequence>
<dbReference type="InterPro" id="IPR004148">
    <property type="entry name" value="BAR_dom"/>
</dbReference>
<evidence type="ECO:0000256" key="11">
    <source>
        <dbReference type="ARBA" id="ARBA00023212"/>
    </source>
</evidence>
<dbReference type="SUPFAM" id="SSF48350">
    <property type="entry name" value="GTPase activation domain, GAP"/>
    <property type="match status" value="1"/>
</dbReference>
<dbReference type="Pfam" id="PF00620">
    <property type="entry name" value="RhoGAP"/>
    <property type="match status" value="1"/>
</dbReference>
<dbReference type="FunFam" id="1.20.1270.60:FF:000001">
    <property type="entry name" value="Rho GTPase-activating protein 26"/>
    <property type="match status" value="1"/>
</dbReference>
<dbReference type="AlphaFoldDB" id="A0A8C2K9C6"/>
<dbReference type="PROSITE" id="PS50003">
    <property type="entry name" value="PH_DOMAIN"/>
    <property type="match status" value="1"/>
</dbReference>
<dbReference type="GO" id="GO:0007165">
    <property type="term" value="P:signal transduction"/>
    <property type="evidence" value="ECO:0007669"/>
    <property type="project" value="InterPro"/>
</dbReference>
<dbReference type="InterPro" id="IPR047234">
    <property type="entry name" value="GRAF_fam"/>
</dbReference>
<keyword evidence="9" id="KW-0965">Cell junction</keyword>
<dbReference type="InterPro" id="IPR008936">
    <property type="entry name" value="Rho_GTPase_activation_prot"/>
</dbReference>
<evidence type="ECO:0000256" key="3">
    <source>
        <dbReference type="ARBA" id="ARBA00004608"/>
    </source>
</evidence>
<dbReference type="SMART" id="SM00324">
    <property type="entry name" value="RhoGAP"/>
    <property type="match status" value="1"/>
</dbReference>
<evidence type="ECO:0000256" key="10">
    <source>
        <dbReference type="ARBA" id="ARBA00023136"/>
    </source>
</evidence>
<dbReference type="Proteomes" id="UP000694701">
    <property type="component" value="Unplaced"/>
</dbReference>
<feature type="domain" description="PH" evidence="15">
    <location>
        <begin position="254"/>
        <end position="358"/>
    </location>
</feature>
<dbReference type="GO" id="GO:0005856">
    <property type="term" value="C:cytoskeleton"/>
    <property type="evidence" value="ECO:0007669"/>
    <property type="project" value="UniProtKB-SubCell"/>
</dbReference>
<keyword evidence="5 13" id="KW-0728">SH3 domain</keyword>
<evidence type="ECO:0000256" key="9">
    <source>
        <dbReference type="ARBA" id="ARBA00022949"/>
    </source>
</evidence>
<dbReference type="SMART" id="SM00233">
    <property type="entry name" value="PH"/>
    <property type="match status" value="1"/>
</dbReference>
<dbReference type="CDD" id="cd01249">
    <property type="entry name" value="BAR-PH_GRAF_family"/>
    <property type="match status" value="1"/>
</dbReference>
<dbReference type="SMART" id="SM00326">
    <property type="entry name" value="SH3"/>
    <property type="match status" value="1"/>
</dbReference>
<name>A0A8C2K9C6_CYPCA</name>
<evidence type="ECO:0000256" key="7">
    <source>
        <dbReference type="ARBA" id="ARBA00022490"/>
    </source>
</evidence>
<dbReference type="InterPro" id="IPR001452">
    <property type="entry name" value="SH3_domain"/>
</dbReference>
<dbReference type="PROSITE" id="PS50238">
    <property type="entry name" value="RHOGAP"/>
    <property type="match status" value="1"/>
</dbReference>
<dbReference type="Pfam" id="PF00169">
    <property type="entry name" value="PH"/>
    <property type="match status" value="1"/>
</dbReference>
<keyword evidence="6" id="KW-0343">GTPase activation</keyword>
<evidence type="ECO:0000259" key="14">
    <source>
        <dbReference type="PROSITE" id="PS50002"/>
    </source>
</evidence>
<dbReference type="FunFam" id="1.10.555.10:FF:000006">
    <property type="entry name" value="Rho GTPase activating protein 26"/>
    <property type="match status" value="1"/>
</dbReference>
<evidence type="ECO:0000313" key="17">
    <source>
        <dbReference type="Ensembl" id="ENSCCRP00020105170.1"/>
    </source>
</evidence>
<evidence type="ECO:0000256" key="1">
    <source>
        <dbReference type="ARBA" id="ARBA00004245"/>
    </source>
</evidence>
<dbReference type="FunFam" id="2.30.30.40:FF:000055">
    <property type="entry name" value="rho GTPase-activating protein 26 isoform X1"/>
    <property type="match status" value="1"/>
</dbReference>
<dbReference type="GO" id="GO:0005096">
    <property type="term" value="F:GTPase activator activity"/>
    <property type="evidence" value="ECO:0007669"/>
    <property type="project" value="UniProtKB-KW"/>
</dbReference>
<evidence type="ECO:0000256" key="8">
    <source>
        <dbReference type="ARBA" id="ARBA00022753"/>
    </source>
</evidence>
<dbReference type="InterPro" id="IPR035481">
    <property type="entry name" value="GRAF_SH3"/>
</dbReference>
<dbReference type="Ensembl" id="ENSCCRT00020114876.1">
    <property type="protein sequence ID" value="ENSCCRP00020105170.1"/>
    <property type="gene ID" value="ENSCCRG00020045264.1"/>
</dbReference>
<dbReference type="InterPro" id="IPR001849">
    <property type="entry name" value="PH_domain"/>
</dbReference>
<evidence type="ECO:0000256" key="12">
    <source>
        <dbReference type="ARBA" id="ARBA00032211"/>
    </source>
</evidence>
<dbReference type="Pfam" id="PF14604">
    <property type="entry name" value="SH3_9"/>
    <property type="match status" value="1"/>
</dbReference>
<feature type="domain" description="SH3" evidence="14">
    <location>
        <begin position="601"/>
        <end position="659"/>
    </location>
</feature>
<dbReference type="InterPro" id="IPR011993">
    <property type="entry name" value="PH-like_dom_sf"/>
</dbReference>
<keyword evidence="8" id="KW-0967">Endosome</keyword>
<dbReference type="InterPro" id="IPR036028">
    <property type="entry name" value="SH3-like_dom_sf"/>
</dbReference>
<evidence type="ECO:0000256" key="5">
    <source>
        <dbReference type="ARBA" id="ARBA00022443"/>
    </source>
</evidence>
<evidence type="ECO:0000256" key="2">
    <source>
        <dbReference type="ARBA" id="ARBA00004246"/>
    </source>
</evidence>
<dbReference type="SUPFAM" id="SSF50729">
    <property type="entry name" value="PH domain-like"/>
    <property type="match status" value="1"/>
</dbReference>
<evidence type="ECO:0000259" key="16">
    <source>
        <dbReference type="PROSITE" id="PS50238"/>
    </source>
</evidence>
<keyword evidence="10" id="KW-0472">Membrane</keyword>
<evidence type="ECO:0000313" key="18">
    <source>
        <dbReference type="Proteomes" id="UP000694701"/>
    </source>
</evidence>
<organism evidence="17 18">
    <name type="scientific">Cyprinus carpio</name>
    <name type="common">Common carp</name>
    <dbReference type="NCBI Taxonomy" id="7962"/>
    <lineage>
        <taxon>Eukaryota</taxon>
        <taxon>Metazoa</taxon>
        <taxon>Chordata</taxon>
        <taxon>Craniata</taxon>
        <taxon>Vertebrata</taxon>
        <taxon>Euteleostomi</taxon>
        <taxon>Actinopterygii</taxon>
        <taxon>Neopterygii</taxon>
        <taxon>Teleostei</taxon>
        <taxon>Ostariophysi</taxon>
        <taxon>Cypriniformes</taxon>
        <taxon>Cyprinidae</taxon>
        <taxon>Cyprininae</taxon>
        <taxon>Cyprinus</taxon>
    </lineage>
</organism>
<feature type="domain" description="Rho-GAP" evidence="16">
    <location>
        <begin position="371"/>
        <end position="561"/>
    </location>
</feature>
<evidence type="ECO:0000259" key="15">
    <source>
        <dbReference type="PROSITE" id="PS50003"/>
    </source>
</evidence>
<evidence type="ECO:0000256" key="13">
    <source>
        <dbReference type="PROSITE-ProRule" id="PRU00192"/>
    </source>
</evidence>
<dbReference type="SUPFAM" id="SSF103657">
    <property type="entry name" value="BAR/IMD domain-like"/>
    <property type="match status" value="1"/>
</dbReference>
<dbReference type="CDD" id="cd12064">
    <property type="entry name" value="SH3_GRAF"/>
    <property type="match status" value="1"/>
</dbReference>
<dbReference type="Gene3D" id="1.20.1270.60">
    <property type="entry name" value="Arfaptin homology (AH) domain/BAR domain"/>
    <property type="match status" value="1"/>
</dbReference>
<dbReference type="Gene3D" id="1.10.555.10">
    <property type="entry name" value="Rho GTPase activation protein"/>
    <property type="match status" value="1"/>
</dbReference>
<dbReference type="GO" id="GO:0010008">
    <property type="term" value="C:endosome membrane"/>
    <property type="evidence" value="ECO:0007669"/>
    <property type="project" value="UniProtKB-SubCell"/>
</dbReference>
<protein>
    <recommendedName>
        <fullName evidence="4">Rho GTPase-activating protein 26</fullName>
    </recommendedName>
    <alternativeName>
        <fullName evidence="12">Rho-type GTPase-activating protein 26</fullName>
    </alternativeName>
</protein>
<accession>A0A8C2K9C6</accession>
<dbReference type="InterPro" id="IPR000198">
    <property type="entry name" value="RhoGAP_dom"/>
</dbReference>
<dbReference type="PROSITE" id="PS50002">
    <property type="entry name" value="SH3"/>
    <property type="match status" value="1"/>
</dbReference>